<keyword evidence="1 3" id="KW-0863">Zinc-finger</keyword>
<evidence type="ECO:0000256" key="1">
    <source>
        <dbReference type="ARBA" id="ARBA00022771"/>
    </source>
</evidence>
<feature type="region of interest" description="Disordered" evidence="4">
    <location>
        <begin position="1"/>
        <end position="34"/>
    </location>
</feature>
<dbReference type="SUPFAM" id="SSF57850">
    <property type="entry name" value="RING/U-box"/>
    <property type="match status" value="1"/>
</dbReference>
<dbReference type="EMBL" id="CAJGYM010000060">
    <property type="protein sequence ID" value="CAD6195800.1"/>
    <property type="molecule type" value="Genomic_DNA"/>
</dbReference>
<evidence type="ECO:0000256" key="2">
    <source>
        <dbReference type="ARBA" id="ARBA00022833"/>
    </source>
</evidence>
<dbReference type="AlphaFoldDB" id="A0A8S1HRX0"/>
<dbReference type="Pfam" id="PF17123">
    <property type="entry name" value="zf-RING_11"/>
    <property type="match status" value="1"/>
</dbReference>
<dbReference type="GO" id="GO:0006511">
    <property type="term" value="P:ubiquitin-dependent protein catabolic process"/>
    <property type="evidence" value="ECO:0007669"/>
    <property type="project" value="TreeGrafter"/>
</dbReference>
<keyword evidence="7" id="KW-1185">Reference proteome</keyword>
<dbReference type="SMART" id="SM00184">
    <property type="entry name" value="RING"/>
    <property type="match status" value="1"/>
</dbReference>
<organism evidence="6 7">
    <name type="scientific">Caenorhabditis auriculariae</name>
    <dbReference type="NCBI Taxonomy" id="2777116"/>
    <lineage>
        <taxon>Eukaryota</taxon>
        <taxon>Metazoa</taxon>
        <taxon>Ecdysozoa</taxon>
        <taxon>Nematoda</taxon>
        <taxon>Chromadorea</taxon>
        <taxon>Rhabditida</taxon>
        <taxon>Rhabditina</taxon>
        <taxon>Rhabditomorpha</taxon>
        <taxon>Rhabditoidea</taxon>
        <taxon>Rhabditidae</taxon>
        <taxon>Peloderinae</taxon>
        <taxon>Caenorhabditis</taxon>
    </lineage>
</organism>
<keyword evidence="2" id="KW-0862">Zinc</keyword>
<dbReference type="InterPro" id="IPR001841">
    <property type="entry name" value="Znf_RING"/>
</dbReference>
<dbReference type="Gene3D" id="3.30.40.10">
    <property type="entry name" value="Zinc/RING finger domain, C3HC4 (zinc finger)"/>
    <property type="match status" value="1"/>
</dbReference>
<gene>
    <name evidence="6" type="ORF">CAUJ_LOCUS11719</name>
</gene>
<dbReference type="GO" id="GO:0008270">
    <property type="term" value="F:zinc ion binding"/>
    <property type="evidence" value="ECO:0007669"/>
    <property type="project" value="UniProtKB-KW"/>
</dbReference>
<dbReference type="PROSITE" id="PS50089">
    <property type="entry name" value="ZF_RING_2"/>
    <property type="match status" value="1"/>
</dbReference>
<dbReference type="PANTHER" id="PTHR46359:SF2">
    <property type="entry name" value="GEO07743P1"/>
    <property type="match status" value="1"/>
</dbReference>
<feature type="domain" description="RING-type" evidence="5">
    <location>
        <begin position="98"/>
        <end position="128"/>
    </location>
</feature>
<sequence>MGNCLPTLFGFSRQNDETPMRRSRSSSNGDGSMSFTNPMMLPHNSSYVNQLYQHNMMRQRQAADQGRELDEAKKSRIRGLLEQIPADVYRGDTKDNECAICMVDFEPGERIRFLPCMHSFHQECVDEWLMKKAEKGAFVTLKRIRKQSIRLIHGWLEPSRKGSCHENRRDSALVGGECRQATPFCVPS</sequence>
<dbReference type="GO" id="GO:0061630">
    <property type="term" value="F:ubiquitin protein ligase activity"/>
    <property type="evidence" value="ECO:0007669"/>
    <property type="project" value="TreeGrafter"/>
</dbReference>
<evidence type="ECO:0000313" key="7">
    <source>
        <dbReference type="Proteomes" id="UP000835052"/>
    </source>
</evidence>
<dbReference type="InterPro" id="IPR013083">
    <property type="entry name" value="Znf_RING/FYVE/PHD"/>
</dbReference>
<comment type="caution">
    <text evidence="6">The sequence shown here is derived from an EMBL/GenBank/DDBJ whole genome shotgun (WGS) entry which is preliminary data.</text>
</comment>
<keyword evidence="1 3" id="KW-0479">Metal-binding</keyword>
<dbReference type="PANTHER" id="PTHR46359">
    <property type="entry name" value="GEO07743P1"/>
    <property type="match status" value="1"/>
</dbReference>
<dbReference type="GO" id="GO:0000151">
    <property type="term" value="C:ubiquitin ligase complex"/>
    <property type="evidence" value="ECO:0007669"/>
    <property type="project" value="TreeGrafter"/>
</dbReference>
<accession>A0A8S1HRX0</accession>
<reference evidence="6" key="1">
    <citation type="submission" date="2020-10" db="EMBL/GenBank/DDBJ databases">
        <authorList>
            <person name="Kikuchi T."/>
        </authorList>
    </citation>
    <scope>NUCLEOTIDE SEQUENCE</scope>
    <source>
        <strain evidence="6">NKZ352</strain>
    </source>
</reference>
<protein>
    <recommendedName>
        <fullName evidence="5">RING-type domain-containing protein</fullName>
    </recommendedName>
</protein>
<evidence type="ECO:0000313" key="6">
    <source>
        <dbReference type="EMBL" id="CAD6195800.1"/>
    </source>
</evidence>
<evidence type="ECO:0000259" key="5">
    <source>
        <dbReference type="PROSITE" id="PS50089"/>
    </source>
</evidence>
<dbReference type="OrthoDB" id="9984778at2759"/>
<name>A0A8S1HRX0_9PELO</name>
<dbReference type="InterPro" id="IPR052804">
    <property type="entry name" value="UEC_component"/>
</dbReference>
<dbReference type="Proteomes" id="UP000835052">
    <property type="component" value="Unassembled WGS sequence"/>
</dbReference>
<evidence type="ECO:0000256" key="4">
    <source>
        <dbReference type="SAM" id="MobiDB-lite"/>
    </source>
</evidence>
<proteinExistence type="predicted"/>
<evidence type="ECO:0000256" key="3">
    <source>
        <dbReference type="PROSITE-ProRule" id="PRU00175"/>
    </source>
</evidence>